<dbReference type="CDD" id="cd01335">
    <property type="entry name" value="Radical_SAM"/>
    <property type="match status" value="1"/>
</dbReference>
<dbReference type="PANTHER" id="PTHR43432">
    <property type="entry name" value="SLR0285 PROTEIN"/>
    <property type="match status" value="1"/>
</dbReference>
<gene>
    <name evidence="5" type="ORF">DEA61_02170</name>
</gene>
<organism evidence="5 6">
    <name type="scientific">Caldanaerobacter subterraneus</name>
    <dbReference type="NCBI Taxonomy" id="911092"/>
    <lineage>
        <taxon>Bacteria</taxon>
        <taxon>Bacillati</taxon>
        <taxon>Bacillota</taxon>
        <taxon>Clostridia</taxon>
        <taxon>Thermoanaerobacterales</taxon>
        <taxon>Thermoanaerobacteraceae</taxon>
        <taxon>Caldanaerobacter</taxon>
    </lineage>
</organism>
<dbReference type="GO" id="GO:0051536">
    <property type="term" value="F:iron-sulfur cluster binding"/>
    <property type="evidence" value="ECO:0007669"/>
    <property type="project" value="UniProtKB-KW"/>
</dbReference>
<proteinExistence type="predicted"/>
<keyword evidence="2" id="KW-0408">Iron</keyword>
<sequence length="282" mass="33180">MDKVIRKSLLYKSGVEYGDYTINHVVGCSHGCNFPCYAFMLSKRFGRVKSYEEWIKPKIVSNALELLDKEIPKLKDKIHFVHLSFMTDPFMMGYPEVVKLSLEIIKKLNKNGIKVTTLTKGLYPDELLDKTNYDTDNEYGITLVSLDENFKRIYEPYSSNYRDRIESLKKLHNAGLKTWVSIEPYPTPNIVNQDLRDILNEISFVDKIVFGRLNYNKKVSEYLWYKEFYNYCSDVVIKFCEQHNIEYHIKEGTITEDAPYILEGYKKDTQKLFYTNKKVAIK</sequence>
<comment type="caution">
    <text evidence="5">The sequence shown here is derived from an EMBL/GenBank/DDBJ whole genome shotgun (WGS) entry which is preliminary data.</text>
</comment>
<evidence type="ECO:0000256" key="1">
    <source>
        <dbReference type="ARBA" id="ARBA00022723"/>
    </source>
</evidence>
<dbReference type="SFLD" id="SFLDS00029">
    <property type="entry name" value="Radical_SAM"/>
    <property type="match status" value="1"/>
</dbReference>
<evidence type="ECO:0000256" key="2">
    <source>
        <dbReference type="ARBA" id="ARBA00023004"/>
    </source>
</evidence>
<dbReference type="RefSeq" id="WP_266038348.1">
    <property type="nucleotide sequence ID" value="NZ_DOLB01000046.1"/>
</dbReference>
<evidence type="ECO:0000313" key="5">
    <source>
        <dbReference type="EMBL" id="HBT48669.1"/>
    </source>
</evidence>
<name>A0A101E6Y6_9THEO</name>
<dbReference type="InterPro" id="IPR058240">
    <property type="entry name" value="rSAM_sf"/>
</dbReference>
<protein>
    <submittedName>
        <fullName evidence="5">Radical SAM protein</fullName>
    </submittedName>
</protein>
<dbReference type="SFLD" id="SFLDG01084">
    <property type="entry name" value="Uncharacterised_Radical_SAM_Su"/>
    <property type="match status" value="1"/>
</dbReference>
<dbReference type="GO" id="GO:0003824">
    <property type="term" value="F:catalytic activity"/>
    <property type="evidence" value="ECO:0007669"/>
    <property type="project" value="InterPro"/>
</dbReference>
<dbReference type="Gene3D" id="3.80.30.30">
    <property type="match status" value="1"/>
</dbReference>
<dbReference type="GO" id="GO:0046872">
    <property type="term" value="F:metal ion binding"/>
    <property type="evidence" value="ECO:0007669"/>
    <property type="project" value="UniProtKB-KW"/>
</dbReference>
<dbReference type="Pfam" id="PF04055">
    <property type="entry name" value="Radical_SAM"/>
    <property type="match status" value="1"/>
</dbReference>
<dbReference type="SUPFAM" id="SSF102114">
    <property type="entry name" value="Radical SAM enzymes"/>
    <property type="match status" value="1"/>
</dbReference>
<accession>A0A101E6Y6</accession>
<keyword evidence="1" id="KW-0479">Metal-binding</keyword>
<dbReference type="Proteomes" id="UP000264445">
    <property type="component" value="Unassembled WGS sequence"/>
</dbReference>
<dbReference type="AlphaFoldDB" id="A0A101E6Y6"/>
<dbReference type="InterPro" id="IPR040086">
    <property type="entry name" value="MJ0683-like"/>
</dbReference>
<evidence type="ECO:0000256" key="3">
    <source>
        <dbReference type="ARBA" id="ARBA00023014"/>
    </source>
</evidence>
<feature type="domain" description="Radical SAM core" evidence="4">
    <location>
        <begin position="22"/>
        <end position="201"/>
    </location>
</feature>
<evidence type="ECO:0000259" key="4">
    <source>
        <dbReference type="Pfam" id="PF04055"/>
    </source>
</evidence>
<reference evidence="5 6" key="1">
    <citation type="journal article" date="2018" name="Nat. Biotechnol.">
        <title>A standardized bacterial taxonomy based on genome phylogeny substantially revises the tree of life.</title>
        <authorList>
            <person name="Parks D.H."/>
            <person name="Chuvochina M."/>
            <person name="Waite D.W."/>
            <person name="Rinke C."/>
            <person name="Skarshewski A."/>
            <person name="Chaumeil P.A."/>
            <person name="Hugenholtz P."/>
        </authorList>
    </citation>
    <scope>NUCLEOTIDE SEQUENCE [LARGE SCALE GENOMIC DNA]</scope>
    <source>
        <strain evidence="5">UBA12544</strain>
    </source>
</reference>
<evidence type="ECO:0000313" key="6">
    <source>
        <dbReference type="Proteomes" id="UP000264445"/>
    </source>
</evidence>
<keyword evidence="3" id="KW-0411">Iron-sulfur</keyword>
<dbReference type="PANTHER" id="PTHR43432:SF6">
    <property type="entry name" value="RADICAL SAM CORE DOMAIN-CONTAINING PROTEIN"/>
    <property type="match status" value="1"/>
</dbReference>
<dbReference type="InterPro" id="IPR007197">
    <property type="entry name" value="rSAM"/>
</dbReference>
<dbReference type="EMBL" id="DOLB01000046">
    <property type="protein sequence ID" value="HBT48669.1"/>
    <property type="molecule type" value="Genomic_DNA"/>
</dbReference>